<name>A0A2A7SB24_BURGA</name>
<dbReference type="AlphaFoldDB" id="A0A2A7SB24"/>
<protein>
    <submittedName>
        <fullName evidence="2">Uncharacterized protein</fullName>
    </submittedName>
</protein>
<comment type="caution">
    <text evidence="2">The sequence shown here is derived from an EMBL/GenBank/DDBJ whole genome shotgun (WGS) entry which is preliminary data.</text>
</comment>
<evidence type="ECO:0000313" key="2">
    <source>
        <dbReference type="EMBL" id="PEH40756.1"/>
    </source>
</evidence>
<accession>A0A2A7SB24</accession>
<dbReference type="EMBL" id="PDDY01000001">
    <property type="protein sequence ID" value="PEH40756.1"/>
    <property type="molecule type" value="Genomic_DNA"/>
</dbReference>
<keyword evidence="1" id="KW-1133">Transmembrane helix</keyword>
<gene>
    <name evidence="2" type="ORF">CRM94_00400</name>
</gene>
<feature type="transmembrane region" description="Helical" evidence="1">
    <location>
        <begin position="85"/>
        <end position="112"/>
    </location>
</feature>
<dbReference type="Proteomes" id="UP000220629">
    <property type="component" value="Unassembled WGS sequence"/>
</dbReference>
<proteinExistence type="predicted"/>
<dbReference type="RefSeq" id="WP_096751866.1">
    <property type="nucleotide sequence ID" value="NZ_CADEPO010000015.1"/>
</dbReference>
<keyword evidence="1" id="KW-0472">Membrane</keyword>
<keyword evidence="1" id="KW-0812">Transmembrane</keyword>
<evidence type="ECO:0000313" key="3">
    <source>
        <dbReference type="Proteomes" id="UP000220629"/>
    </source>
</evidence>
<evidence type="ECO:0000256" key="1">
    <source>
        <dbReference type="SAM" id="Phobius"/>
    </source>
</evidence>
<sequence>MTPERFRNIVEAYGADPRRWPDAERDAARDWAAAHREQAGALLAEAAELDGWLGAHAVAPASHALVERILATAPAARRPWTRGRLWWSGAAVLGIGAVGALAGAFATSAALLSSVPSYVHESTYLTTTFGGSPDDWSGE</sequence>
<reference evidence="3" key="1">
    <citation type="submission" date="2017-09" db="EMBL/GenBank/DDBJ databases">
        <title>FDA dAtabase for Regulatory Grade micrObial Sequences (FDA-ARGOS): Supporting development and validation of Infectious Disease Dx tests.</title>
        <authorList>
            <person name="Minogue T."/>
            <person name="Wolcott M."/>
            <person name="Wasieloski L."/>
            <person name="Aguilar W."/>
            <person name="Moore D."/>
            <person name="Tallon L."/>
            <person name="Sadzewicz L."/>
            <person name="Ott S."/>
            <person name="Zhao X."/>
            <person name="Nagaraj S."/>
            <person name="Vavikolanu K."/>
            <person name="Aluvathingal J."/>
            <person name="Nadendla S."/>
            <person name="Sichtig H."/>
        </authorList>
    </citation>
    <scope>NUCLEOTIDE SEQUENCE [LARGE SCALE GENOMIC DNA]</scope>
    <source>
        <strain evidence="3">FDAARGOS_390</strain>
    </source>
</reference>
<organism evidence="2 3">
    <name type="scientific">Burkholderia gladioli</name>
    <name type="common">Pseudomonas marginata</name>
    <name type="synonym">Phytomonas marginata</name>
    <dbReference type="NCBI Taxonomy" id="28095"/>
    <lineage>
        <taxon>Bacteria</taxon>
        <taxon>Pseudomonadati</taxon>
        <taxon>Pseudomonadota</taxon>
        <taxon>Betaproteobacteria</taxon>
        <taxon>Burkholderiales</taxon>
        <taxon>Burkholderiaceae</taxon>
        <taxon>Burkholderia</taxon>
    </lineage>
</organism>